<proteinExistence type="predicted"/>
<dbReference type="RefSeq" id="WP_343757482.1">
    <property type="nucleotide sequence ID" value="NZ_BAAADB010000012.1"/>
</dbReference>
<protein>
    <submittedName>
        <fullName evidence="2">Uncharacterized protein</fullName>
    </submittedName>
</protein>
<name>A0ABN1BZ84_9DEIO</name>
<evidence type="ECO:0000256" key="1">
    <source>
        <dbReference type="SAM" id="MobiDB-lite"/>
    </source>
</evidence>
<gene>
    <name evidence="2" type="ORF">GCM10008937_15490</name>
</gene>
<feature type="compositionally biased region" description="Basic and acidic residues" evidence="1">
    <location>
        <begin position="458"/>
        <end position="484"/>
    </location>
</feature>
<keyword evidence="3" id="KW-1185">Reference proteome</keyword>
<feature type="region of interest" description="Disordered" evidence="1">
    <location>
        <begin position="458"/>
        <end position="495"/>
    </location>
</feature>
<evidence type="ECO:0000313" key="2">
    <source>
        <dbReference type="EMBL" id="GAA0508557.1"/>
    </source>
</evidence>
<feature type="compositionally biased region" description="Basic and acidic residues" evidence="1">
    <location>
        <begin position="1"/>
        <end position="11"/>
    </location>
</feature>
<organism evidence="2 3">
    <name type="scientific">Deinococcus depolymerans</name>
    <dbReference type="NCBI Taxonomy" id="392408"/>
    <lineage>
        <taxon>Bacteria</taxon>
        <taxon>Thermotogati</taxon>
        <taxon>Deinococcota</taxon>
        <taxon>Deinococci</taxon>
        <taxon>Deinococcales</taxon>
        <taxon>Deinococcaceae</taxon>
        <taxon>Deinococcus</taxon>
    </lineage>
</organism>
<accession>A0ABN1BZ84</accession>
<reference evidence="2 3" key="1">
    <citation type="journal article" date="2019" name="Int. J. Syst. Evol. Microbiol.">
        <title>The Global Catalogue of Microorganisms (GCM) 10K type strain sequencing project: providing services to taxonomists for standard genome sequencing and annotation.</title>
        <authorList>
            <consortium name="The Broad Institute Genomics Platform"/>
            <consortium name="The Broad Institute Genome Sequencing Center for Infectious Disease"/>
            <person name="Wu L."/>
            <person name="Ma J."/>
        </authorList>
    </citation>
    <scope>NUCLEOTIDE SEQUENCE [LARGE SCALE GENOMIC DNA]</scope>
    <source>
        <strain evidence="2 3">JCM 14368</strain>
    </source>
</reference>
<feature type="region of interest" description="Disordered" evidence="1">
    <location>
        <begin position="1"/>
        <end position="26"/>
    </location>
</feature>
<sequence length="495" mass="55817">MTEPTWKRTLRESNQADNRREKQPRRTYHAPSLLNLRPGDTVWYTPKHMDVAYAGQKATVRRGPRKDVLNASVRVEFSDGQQRTLRLNLVSRTTPRTDAAPLIDEARRLPSWKRLLELLGRPEEEARQQAEERARQIAGMVTPKAERKFSGDLAAQLLDAARADLAAAAARQAQRGGRGPVTPAHLPVPTDDLAQLELDQERRAMVNNIARCIHRRYFLSDAELRDLTEQEREQERVTGLMSVFIRAAQGDAGLVPIKDSSKGKGSALHGQLHDSLTEAYPLALEACQMLVAGKGQHALTLALEVRERLLAHVAANTELDRARRKHHTGRYFHGDVLSVREEHEDGGMTQYYARLTIVYAEDGHSVTVANAAELESMTGTRAGVQAWTSLCRWIEDHSDRADGRKQGRRQDNDEHLIYREDRDTLVLRESVGRYPNLLRAFECLRRALLMPERDKDVLRSEIPENHPAPGHHDLPQTRAKEGGLDKLPQNSPNSS</sequence>
<evidence type="ECO:0000313" key="3">
    <source>
        <dbReference type="Proteomes" id="UP001500191"/>
    </source>
</evidence>
<dbReference type="Proteomes" id="UP001500191">
    <property type="component" value="Unassembled WGS sequence"/>
</dbReference>
<comment type="caution">
    <text evidence="2">The sequence shown here is derived from an EMBL/GenBank/DDBJ whole genome shotgun (WGS) entry which is preliminary data.</text>
</comment>
<dbReference type="EMBL" id="BAAADB010000012">
    <property type="protein sequence ID" value="GAA0508557.1"/>
    <property type="molecule type" value="Genomic_DNA"/>
</dbReference>